<dbReference type="GO" id="GO:0016020">
    <property type="term" value="C:membrane"/>
    <property type="evidence" value="ECO:0007669"/>
    <property type="project" value="UniProtKB-SubCell"/>
</dbReference>
<comment type="similarity">
    <text evidence="2">Belongs to the chloride channel MCLC family.</text>
</comment>
<feature type="transmembrane region" description="Helical" evidence="8">
    <location>
        <begin position="180"/>
        <end position="200"/>
    </location>
</feature>
<protein>
    <recommendedName>
        <fullName evidence="3">Chloride channel CLIC-like protein 1</fullName>
    </recommendedName>
</protein>
<evidence type="ECO:0000256" key="3">
    <source>
        <dbReference type="ARBA" id="ARBA00015571"/>
    </source>
</evidence>
<dbReference type="AlphaFoldDB" id="A0ABD2WCK0"/>
<dbReference type="Proteomes" id="UP001627154">
    <property type="component" value="Unassembled WGS sequence"/>
</dbReference>
<dbReference type="PANTHER" id="PTHR34093:SF1">
    <property type="entry name" value="CHLORIDE CHANNEL CLIC-LIKE PROTEIN 1"/>
    <property type="match status" value="1"/>
</dbReference>
<evidence type="ECO:0000256" key="4">
    <source>
        <dbReference type="ARBA" id="ARBA00022692"/>
    </source>
</evidence>
<proteinExistence type="inferred from homology"/>
<feature type="transmembrane region" description="Helical" evidence="8">
    <location>
        <begin position="206"/>
        <end position="226"/>
    </location>
</feature>
<evidence type="ECO:0000313" key="11">
    <source>
        <dbReference type="Proteomes" id="UP001627154"/>
    </source>
</evidence>
<evidence type="ECO:0000313" key="10">
    <source>
        <dbReference type="EMBL" id="KAL3390728.1"/>
    </source>
</evidence>
<evidence type="ECO:0000256" key="1">
    <source>
        <dbReference type="ARBA" id="ARBA00004141"/>
    </source>
</evidence>
<accession>A0ABD2WCK0</accession>
<feature type="compositionally biased region" description="Polar residues" evidence="7">
    <location>
        <begin position="476"/>
        <end position="487"/>
    </location>
</feature>
<keyword evidence="6 8" id="KW-0472">Membrane</keyword>
<evidence type="ECO:0000256" key="5">
    <source>
        <dbReference type="ARBA" id="ARBA00022989"/>
    </source>
</evidence>
<evidence type="ECO:0000256" key="7">
    <source>
        <dbReference type="SAM" id="MobiDB-lite"/>
    </source>
</evidence>
<reference evidence="10 11" key="1">
    <citation type="journal article" date="2024" name="bioRxiv">
        <title>A reference genome for Trichogramma kaykai: A tiny desert-dwelling parasitoid wasp with competing sex-ratio distorters.</title>
        <authorList>
            <person name="Culotta J."/>
            <person name="Lindsey A.R."/>
        </authorList>
    </citation>
    <scope>NUCLEOTIDE SEQUENCE [LARGE SCALE GENOMIC DNA]</scope>
    <source>
        <strain evidence="10 11">KSX58</strain>
    </source>
</reference>
<keyword evidence="4 8" id="KW-0812">Transmembrane</keyword>
<keyword evidence="11" id="KW-1185">Reference proteome</keyword>
<dbReference type="Pfam" id="PF05934">
    <property type="entry name" value="MCLC"/>
    <property type="match status" value="1"/>
</dbReference>
<name>A0ABD2WCK0_9HYME</name>
<gene>
    <name evidence="10" type="ORF">TKK_014449</name>
</gene>
<organism evidence="10 11">
    <name type="scientific">Trichogramma kaykai</name>
    <dbReference type="NCBI Taxonomy" id="54128"/>
    <lineage>
        <taxon>Eukaryota</taxon>
        <taxon>Metazoa</taxon>
        <taxon>Ecdysozoa</taxon>
        <taxon>Arthropoda</taxon>
        <taxon>Hexapoda</taxon>
        <taxon>Insecta</taxon>
        <taxon>Pterygota</taxon>
        <taxon>Neoptera</taxon>
        <taxon>Endopterygota</taxon>
        <taxon>Hymenoptera</taxon>
        <taxon>Apocrita</taxon>
        <taxon>Proctotrupomorpha</taxon>
        <taxon>Chalcidoidea</taxon>
        <taxon>Trichogrammatidae</taxon>
        <taxon>Trichogramma</taxon>
    </lineage>
</organism>
<dbReference type="PANTHER" id="PTHR34093">
    <property type="entry name" value="CHLORIDE CHANNEL CLIC-LIKE PROTEIN 1"/>
    <property type="match status" value="1"/>
</dbReference>
<feature type="signal peptide" evidence="9">
    <location>
        <begin position="1"/>
        <end position="25"/>
    </location>
</feature>
<evidence type="ECO:0000256" key="8">
    <source>
        <dbReference type="SAM" id="Phobius"/>
    </source>
</evidence>
<comment type="caution">
    <text evidence="10">The sequence shown here is derived from an EMBL/GenBank/DDBJ whole genome shotgun (WGS) entry which is preliminary data.</text>
</comment>
<evidence type="ECO:0000256" key="2">
    <source>
        <dbReference type="ARBA" id="ARBA00005944"/>
    </source>
</evidence>
<sequence length="523" mass="59883">MKFFEGCNIFFIFCLLLFEDLTCFASNVNEQSSSQVNMREYVDPHSMYYSPGPYKPKKSNVNLQSTTVESSEIVIKQLDDKKDVTDKSYEVFARRLINILIFKANFKSSKMDEGLQIGKIELEATIEELKILKNFGNGKASFVEIDDIINNVIRCVHTSFSDDAIDFVDRMKMYLYHHRFIFGTIFLSVLIIVIGCKIQWTLFRSLFLITLMMILISFMLTWFELLQEEEIKQMAKQVMFSSMPDECRPNKLSWYSSVMLHIGFGKGDCFRYYEAMMSDAVLKVNPMYAFSHMCTKFFLHPISLLGHYSNEFISGLTASLPYPVAIFAQLVLILIVPILMFMLFFILSGGSCGFKIGPFFHTYIHSKQNIVNSPSDPHLLYHDRQWIETIRNVVHEVKSEQALLPSSSISASLEAPPSISTVALNKMKEKSKPIKKKRLQEKKEKKIVCKMPLKYNEGDSSLSDSSNSSYKSSTSYQAESTCSSNCSSRDDFPEINEFEKLIKGEASKELEIRNLKNYGGGDN</sequence>
<dbReference type="InterPro" id="IPR009231">
    <property type="entry name" value="Chloride_chnl_CLIC-like"/>
</dbReference>
<feature type="compositionally biased region" description="Low complexity" evidence="7">
    <location>
        <begin position="460"/>
        <end position="475"/>
    </location>
</feature>
<dbReference type="EMBL" id="JBJJXI010000116">
    <property type="protein sequence ID" value="KAL3390728.1"/>
    <property type="molecule type" value="Genomic_DNA"/>
</dbReference>
<feature type="chain" id="PRO_5044799134" description="Chloride channel CLIC-like protein 1" evidence="9">
    <location>
        <begin position="26"/>
        <end position="523"/>
    </location>
</feature>
<evidence type="ECO:0000256" key="6">
    <source>
        <dbReference type="ARBA" id="ARBA00023136"/>
    </source>
</evidence>
<keyword evidence="9" id="KW-0732">Signal</keyword>
<feature type="region of interest" description="Disordered" evidence="7">
    <location>
        <begin position="458"/>
        <end position="490"/>
    </location>
</feature>
<evidence type="ECO:0000256" key="9">
    <source>
        <dbReference type="SAM" id="SignalP"/>
    </source>
</evidence>
<keyword evidence="5 8" id="KW-1133">Transmembrane helix</keyword>
<feature type="transmembrane region" description="Helical" evidence="8">
    <location>
        <begin position="326"/>
        <end position="347"/>
    </location>
</feature>
<comment type="subcellular location">
    <subcellularLocation>
        <location evidence="1">Membrane</location>
        <topology evidence="1">Multi-pass membrane protein</topology>
    </subcellularLocation>
</comment>